<comment type="pathway">
    <text evidence="1">Cofactor biosynthesis; adenosylcobalamin biosynthesis.</text>
</comment>
<evidence type="ECO:0000259" key="8">
    <source>
        <dbReference type="Pfam" id="PF00590"/>
    </source>
</evidence>
<protein>
    <submittedName>
        <fullName evidence="9">Precorrin-2/cobalt-factor-2 C20-methyltransferase</fullName>
    </submittedName>
</protein>
<gene>
    <name evidence="9" type="ORF">C8D98_1922</name>
</gene>
<dbReference type="Proteomes" id="UP000294614">
    <property type="component" value="Unassembled WGS sequence"/>
</dbReference>
<dbReference type="PANTHER" id="PTHR43467:SF2">
    <property type="entry name" value="COBALT-PRECORRIN-2 C(20)-METHYLTRANSFERASE"/>
    <property type="match status" value="1"/>
</dbReference>
<dbReference type="NCBIfam" id="TIGR01467">
    <property type="entry name" value="cobI_cbiL"/>
    <property type="match status" value="1"/>
</dbReference>
<dbReference type="PANTHER" id="PTHR43467">
    <property type="entry name" value="COBALT-PRECORRIN-2 C(20)-METHYLTRANSFERASE"/>
    <property type="match status" value="1"/>
</dbReference>
<dbReference type="UniPathway" id="UPA00148"/>
<keyword evidence="4 9" id="KW-0489">Methyltransferase</keyword>
<evidence type="ECO:0000256" key="6">
    <source>
        <dbReference type="ARBA" id="ARBA00022691"/>
    </source>
</evidence>
<dbReference type="InterPro" id="IPR014776">
    <property type="entry name" value="4pyrrole_Mease_sub2"/>
</dbReference>
<reference evidence="9 10" key="1">
    <citation type="submission" date="2019-03" db="EMBL/GenBank/DDBJ databases">
        <title>Genomic Encyclopedia of Type Strains, Phase IV (KMG-IV): sequencing the most valuable type-strain genomes for metagenomic binning, comparative biology and taxonomic classification.</title>
        <authorList>
            <person name="Goeker M."/>
        </authorList>
    </citation>
    <scope>NUCLEOTIDE SEQUENCE [LARGE SCALE GENOMIC DNA]</scope>
    <source>
        <strain evidence="9 10">DSM 24984</strain>
    </source>
</reference>
<keyword evidence="5 9" id="KW-0808">Transferase</keyword>
<organism evidence="9 10">
    <name type="scientific">Seleniivibrio woodruffii</name>
    <dbReference type="NCBI Taxonomy" id="1078050"/>
    <lineage>
        <taxon>Bacteria</taxon>
        <taxon>Pseudomonadati</taxon>
        <taxon>Deferribacterota</taxon>
        <taxon>Deferribacteres</taxon>
        <taxon>Deferribacterales</taxon>
        <taxon>Geovibrionaceae</taxon>
        <taxon>Seleniivibrio</taxon>
    </lineage>
</organism>
<feature type="domain" description="Tetrapyrrole methylase" evidence="8">
    <location>
        <begin position="2"/>
        <end position="206"/>
    </location>
</feature>
<evidence type="ECO:0000256" key="4">
    <source>
        <dbReference type="ARBA" id="ARBA00022603"/>
    </source>
</evidence>
<name>A0A4R1KAH5_9BACT</name>
<keyword evidence="6" id="KW-0949">S-adenosyl-L-methionine</keyword>
<evidence type="ECO:0000256" key="2">
    <source>
        <dbReference type="ARBA" id="ARBA00005879"/>
    </source>
</evidence>
<keyword evidence="10" id="KW-1185">Reference proteome</keyword>
<sequence length="229" mass="25467">MKIYGIGIGPGDPELLTVKAVRLMQESDVVVVPQSDKTGRSLAKDIIKDVISDEKIYMYYFPMTGNKADLDAKYAELAEQIAKMVKEGKKVSYVTIGDAPIYSTLNYLAHKLGLHGIKMEFVPGISAISAVPNILCLSVTEKDESFCTVEMKEDTAFLKECTEKFATVFVMKVHNKLDVLKKFVKENNIKTAYVISRATLADEIILNLNSDEQKDINYLSTAILKKGRA</sequence>
<comment type="caution">
    <text evidence="9">The sequence shown here is derived from an EMBL/GenBank/DDBJ whole genome shotgun (WGS) entry which is preliminary data.</text>
</comment>
<proteinExistence type="inferred from homology"/>
<evidence type="ECO:0000256" key="5">
    <source>
        <dbReference type="ARBA" id="ARBA00022679"/>
    </source>
</evidence>
<dbReference type="SUPFAM" id="SSF53790">
    <property type="entry name" value="Tetrapyrrole methylase"/>
    <property type="match status" value="1"/>
</dbReference>
<dbReference type="Pfam" id="PF00590">
    <property type="entry name" value="TP_methylase"/>
    <property type="match status" value="1"/>
</dbReference>
<dbReference type="RefSeq" id="WP_132873892.1">
    <property type="nucleotide sequence ID" value="NZ_SMGG01000004.1"/>
</dbReference>
<dbReference type="InterPro" id="IPR012382">
    <property type="entry name" value="CobI/CbiL"/>
</dbReference>
<dbReference type="CDD" id="cd11645">
    <property type="entry name" value="Precorrin_2_C20_MT"/>
    <property type="match status" value="1"/>
</dbReference>
<dbReference type="Gene3D" id="3.40.1010.10">
    <property type="entry name" value="Cobalt-precorrin-4 Transmethylase, Domain 1"/>
    <property type="match status" value="1"/>
</dbReference>
<dbReference type="Gene3D" id="3.30.950.10">
    <property type="entry name" value="Methyltransferase, Cobalt-precorrin-4 Transmethylase, Domain 2"/>
    <property type="match status" value="1"/>
</dbReference>
<evidence type="ECO:0000313" key="10">
    <source>
        <dbReference type="Proteomes" id="UP000294614"/>
    </source>
</evidence>
<keyword evidence="3" id="KW-0169">Cobalamin biosynthesis</keyword>
<dbReference type="InterPro" id="IPR014777">
    <property type="entry name" value="4pyrrole_Mease_sub1"/>
</dbReference>
<dbReference type="InterPro" id="IPR000878">
    <property type="entry name" value="4pyrrol_Mease"/>
</dbReference>
<dbReference type="EMBL" id="SMGG01000004">
    <property type="protein sequence ID" value="TCK61040.1"/>
    <property type="molecule type" value="Genomic_DNA"/>
</dbReference>
<accession>A0A4R1KAH5</accession>
<dbReference type="OrthoDB" id="9804789at2"/>
<dbReference type="InterPro" id="IPR006364">
    <property type="entry name" value="CobI/CbiL/CobIJ_dom"/>
</dbReference>
<dbReference type="GO" id="GO:0032259">
    <property type="term" value="P:methylation"/>
    <property type="evidence" value="ECO:0007669"/>
    <property type="project" value="UniProtKB-KW"/>
</dbReference>
<evidence type="ECO:0000256" key="3">
    <source>
        <dbReference type="ARBA" id="ARBA00022573"/>
    </source>
</evidence>
<dbReference type="AlphaFoldDB" id="A0A4R1KAH5"/>
<dbReference type="PIRSF" id="PIRSF036427">
    <property type="entry name" value="Precrrn-2_mtase"/>
    <property type="match status" value="1"/>
</dbReference>
<evidence type="ECO:0000313" key="9">
    <source>
        <dbReference type="EMBL" id="TCK61040.1"/>
    </source>
</evidence>
<dbReference type="GO" id="GO:0030788">
    <property type="term" value="F:precorrin-2 C20-methyltransferase activity"/>
    <property type="evidence" value="ECO:0007669"/>
    <property type="project" value="InterPro"/>
</dbReference>
<evidence type="ECO:0000256" key="7">
    <source>
        <dbReference type="PIRNR" id="PIRNR036427"/>
    </source>
</evidence>
<evidence type="ECO:0000256" key="1">
    <source>
        <dbReference type="ARBA" id="ARBA00004953"/>
    </source>
</evidence>
<dbReference type="GO" id="GO:0009236">
    <property type="term" value="P:cobalamin biosynthetic process"/>
    <property type="evidence" value="ECO:0007669"/>
    <property type="project" value="UniProtKB-UniRule"/>
</dbReference>
<comment type="similarity">
    <text evidence="2 7">Belongs to the precorrin methyltransferase family.</text>
</comment>
<dbReference type="InterPro" id="IPR035996">
    <property type="entry name" value="4pyrrol_Methylase_sf"/>
</dbReference>